<feature type="region of interest" description="Disordered" evidence="1">
    <location>
        <begin position="71"/>
        <end position="97"/>
    </location>
</feature>
<dbReference type="Proteomes" id="UP001496627">
    <property type="component" value="Unassembled WGS sequence"/>
</dbReference>
<keyword evidence="2" id="KW-1133">Transmembrane helix</keyword>
<comment type="caution">
    <text evidence="3">The sequence shown here is derived from an EMBL/GenBank/DDBJ whole genome shotgun (WGS) entry which is preliminary data.</text>
</comment>
<dbReference type="InterPro" id="IPR024239">
    <property type="entry name" value="SyrA"/>
</dbReference>
<organism evidence="3 4">
    <name type="scientific">Neorhizobium phenanthreniclasticum</name>
    <dbReference type="NCBI Taxonomy" id="3157917"/>
    <lineage>
        <taxon>Bacteria</taxon>
        <taxon>Pseudomonadati</taxon>
        <taxon>Pseudomonadota</taxon>
        <taxon>Alphaproteobacteria</taxon>
        <taxon>Hyphomicrobiales</taxon>
        <taxon>Rhizobiaceae</taxon>
        <taxon>Rhizobium/Agrobacterium group</taxon>
        <taxon>Neorhizobium</taxon>
    </lineage>
</organism>
<sequence length="97" mass="10726">MYAPRVFVSMTGVLIVFAVSAYFMTGSFYTALIQTLICAVLLQVGYFIGVLYLVRREKKLREENISSEAATIKNSKDSNRRDGLRADAAPNLPASDT</sequence>
<accession>A0ABV0MB46</accession>
<keyword evidence="2" id="KW-0812">Transmembrane</keyword>
<evidence type="ECO:0000313" key="3">
    <source>
        <dbReference type="EMBL" id="MEQ1408914.1"/>
    </source>
</evidence>
<gene>
    <name evidence="3" type="ORF">ABK249_28790</name>
</gene>
<protein>
    <submittedName>
        <fullName evidence="3">Exopolysaccharide production repressor protein</fullName>
    </submittedName>
</protein>
<dbReference type="Pfam" id="PF11089">
    <property type="entry name" value="SyrA"/>
    <property type="match status" value="1"/>
</dbReference>
<evidence type="ECO:0000256" key="2">
    <source>
        <dbReference type="SAM" id="Phobius"/>
    </source>
</evidence>
<dbReference type="RefSeq" id="WP_280107459.1">
    <property type="nucleotide sequence ID" value="NZ_JBEAAL010000032.1"/>
</dbReference>
<evidence type="ECO:0000313" key="4">
    <source>
        <dbReference type="Proteomes" id="UP001496627"/>
    </source>
</evidence>
<reference evidence="3 4" key="1">
    <citation type="submission" date="2024-05" db="EMBL/GenBank/DDBJ databases">
        <title>Neorhizobium sp. Rsf11, a plant growth promoting and heavy metal resistant PAH-degrader.</title>
        <authorList>
            <person name="Golubev S.N."/>
            <person name="Muratova A.Y."/>
            <person name="Markelova M.I."/>
        </authorList>
    </citation>
    <scope>NUCLEOTIDE SEQUENCE [LARGE SCALE GENOMIC DNA]</scope>
    <source>
        <strain evidence="3 4">Rsf11</strain>
    </source>
</reference>
<proteinExistence type="predicted"/>
<feature type="compositionally biased region" description="Basic and acidic residues" evidence="1">
    <location>
        <begin position="74"/>
        <end position="85"/>
    </location>
</feature>
<keyword evidence="2" id="KW-0472">Membrane</keyword>
<feature type="transmembrane region" description="Helical" evidence="2">
    <location>
        <begin position="7"/>
        <end position="25"/>
    </location>
</feature>
<name>A0ABV0MB46_9HYPH</name>
<evidence type="ECO:0000256" key="1">
    <source>
        <dbReference type="SAM" id="MobiDB-lite"/>
    </source>
</evidence>
<keyword evidence="4" id="KW-1185">Reference proteome</keyword>
<dbReference type="EMBL" id="JBEAAL010000032">
    <property type="protein sequence ID" value="MEQ1408914.1"/>
    <property type="molecule type" value="Genomic_DNA"/>
</dbReference>
<feature type="transmembrane region" description="Helical" evidence="2">
    <location>
        <begin position="31"/>
        <end position="54"/>
    </location>
</feature>